<dbReference type="CDD" id="cd03225">
    <property type="entry name" value="ABC_cobalt_CbiO_domain1"/>
    <property type="match status" value="1"/>
</dbReference>
<evidence type="ECO:0000256" key="7">
    <source>
        <dbReference type="ARBA" id="ARBA00022967"/>
    </source>
</evidence>
<protein>
    <submittedName>
        <fullName evidence="10">Cobalt ABC transporter, ATP-binding protein</fullName>
    </submittedName>
</protein>
<keyword evidence="8" id="KW-0472">Membrane</keyword>
<evidence type="ECO:0000256" key="5">
    <source>
        <dbReference type="ARBA" id="ARBA00022741"/>
    </source>
</evidence>
<evidence type="ECO:0000256" key="4">
    <source>
        <dbReference type="ARBA" id="ARBA00022475"/>
    </source>
</evidence>
<evidence type="ECO:0000256" key="3">
    <source>
        <dbReference type="ARBA" id="ARBA00022448"/>
    </source>
</evidence>
<dbReference type="InterPro" id="IPR017871">
    <property type="entry name" value="ABC_transporter-like_CS"/>
</dbReference>
<dbReference type="PROSITE" id="PS50893">
    <property type="entry name" value="ABC_TRANSPORTER_2"/>
    <property type="match status" value="1"/>
</dbReference>
<organism evidence="10 11">
    <name type="scientific">Loigolactobacillus coryniformis subsp. coryniformis KCTC 3167 = DSM 20001</name>
    <dbReference type="NCBI Taxonomy" id="913848"/>
    <lineage>
        <taxon>Bacteria</taxon>
        <taxon>Bacillati</taxon>
        <taxon>Bacillota</taxon>
        <taxon>Bacilli</taxon>
        <taxon>Lactobacillales</taxon>
        <taxon>Lactobacillaceae</taxon>
        <taxon>Loigolactobacillus</taxon>
    </lineage>
</organism>
<evidence type="ECO:0000313" key="11">
    <source>
        <dbReference type="Proteomes" id="UP000051181"/>
    </source>
</evidence>
<feature type="domain" description="ABC transporter" evidence="9">
    <location>
        <begin position="15"/>
        <end position="253"/>
    </location>
</feature>
<dbReference type="Gene3D" id="3.40.50.300">
    <property type="entry name" value="P-loop containing nucleotide triphosphate hydrolases"/>
    <property type="match status" value="1"/>
</dbReference>
<dbReference type="InterPro" id="IPR027417">
    <property type="entry name" value="P-loop_NTPase"/>
</dbReference>
<name>A0A0R1F826_9LACO</name>
<dbReference type="InterPro" id="IPR003439">
    <property type="entry name" value="ABC_transporter-like_ATP-bd"/>
</dbReference>
<evidence type="ECO:0000256" key="2">
    <source>
        <dbReference type="ARBA" id="ARBA00005417"/>
    </source>
</evidence>
<dbReference type="GO" id="GO:0005524">
    <property type="term" value="F:ATP binding"/>
    <property type="evidence" value="ECO:0007669"/>
    <property type="project" value="UniProtKB-KW"/>
</dbReference>
<proteinExistence type="inferred from homology"/>
<dbReference type="AlphaFoldDB" id="A0A0R1F826"/>
<evidence type="ECO:0000256" key="8">
    <source>
        <dbReference type="ARBA" id="ARBA00023136"/>
    </source>
</evidence>
<dbReference type="Proteomes" id="UP000051181">
    <property type="component" value="Unassembled WGS sequence"/>
</dbReference>
<keyword evidence="3" id="KW-0813">Transport</keyword>
<dbReference type="PANTHER" id="PTHR43553">
    <property type="entry name" value="HEAVY METAL TRANSPORTER"/>
    <property type="match status" value="1"/>
</dbReference>
<keyword evidence="5" id="KW-0547">Nucleotide-binding</keyword>
<evidence type="ECO:0000313" key="10">
    <source>
        <dbReference type="EMBL" id="KRK17872.1"/>
    </source>
</evidence>
<dbReference type="PROSITE" id="PS00211">
    <property type="entry name" value="ABC_TRANSPORTER_1"/>
    <property type="match status" value="1"/>
</dbReference>
<dbReference type="SMART" id="SM00382">
    <property type="entry name" value="AAA"/>
    <property type="match status" value="1"/>
</dbReference>
<gene>
    <name evidence="10" type="ORF">FD22_GL000850</name>
</gene>
<evidence type="ECO:0000256" key="1">
    <source>
        <dbReference type="ARBA" id="ARBA00004202"/>
    </source>
</evidence>
<evidence type="ECO:0000259" key="9">
    <source>
        <dbReference type="PROSITE" id="PS50893"/>
    </source>
</evidence>
<dbReference type="InterPro" id="IPR050095">
    <property type="entry name" value="ECF_ABC_transporter_ATP-bd"/>
</dbReference>
<keyword evidence="4" id="KW-1003">Cell membrane</keyword>
<dbReference type="InterPro" id="IPR015856">
    <property type="entry name" value="ABC_transpr_CbiO/EcfA_su"/>
</dbReference>
<reference evidence="10 11" key="1">
    <citation type="journal article" date="2015" name="Genome Announc.">
        <title>Expanding the biotechnology potential of lactobacilli through comparative genomics of 213 strains and associated genera.</title>
        <authorList>
            <person name="Sun Z."/>
            <person name="Harris H.M."/>
            <person name="McCann A."/>
            <person name="Guo C."/>
            <person name="Argimon S."/>
            <person name="Zhang W."/>
            <person name="Yang X."/>
            <person name="Jeffery I.B."/>
            <person name="Cooney J.C."/>
            <person name="Kagawa T.F."/>
            <person name="Liu W."/>
            <person name="Song Y."/>
            <person name="Salvetti E."/>
            <person name="Wrobel A."/>
            <person name="Rasinkangas P."/>
            <person name="Parkhill J."/>
            <person name="Rea M.C."/>
            <person name="O'Sullivan O."/>
            <person name="Ritari J."/>
            <person name="Douillard F.P."/>
            <person name="Paul Ross R."/>
            <person name="Yang R."/>
            <person name="Briner A.E."/>
            <person name="Felis G.E."/>
            <person name="de Vos W.M."/>
            <person name="Barrangou R."/>
            <person name="Klaenhammer T.R."/>
            <person name="Caufield P.W."/>
            <person name="Cui Y."/>
            <person name="Zhang H."/>
            <person name="O'Toole P.W."/>
        </authorList>
    </citation>
    <scope>NUCLEOTIDE SEQUENCE [LARGE SCALE GENOMIC DNA]</scope>
    <source>
        <strain evidence="10 11">DSM 20001</strain>
    </source>
</reference>
<dbReference type="GO" id="GO:0043190">
    <property type="term" value="C:ATP-binding cassette (ABC) transporter complex"/>
    <property type="evidence" value="ECO:0007669"/>
    <property type="project" value="TreeGrafter"/>
</dbReference>
<keyword evidence="7" id="KW-1278">Translocase</keyword>
<dbReference type="PANTHER" id="PTHR43553:SF27">
    <property type="entry name" value="ENERGY-COUPLING FACTOR TRANSPORTER ATP-BINDING PROTEIN ECFA2"/>
    <property type="match status" value="1"/>
</dbReference>
<dbReference type="Pfam" id="PF00005">
    <property type="entry name" value="ABC_tran"/>
    <property type="match status" value="1"/>
</dbReference>
<dbReference type="GO" id="GO:0042626">
    <property type="term" value="F:ATPase-coupled transmembrane transporter activity"/>
    <property type="evidence" value="ECO:0007669"/>
    <property type="project" value="TreeGrafter"/>
</dbReference>
<evidence type="ECO:0000256" key="6">
    <source>
        <dbReference type="ARBA" id="ARBA00022840"/>
    </source>
</evidence>
<comment type="similarity">
    <text evidence="2">Belongs to the ABC transporter superfamily.</text>
</comment>
<dbReference type="InterPro" id="IPR003593">
    <property type="entry name" value="AAA+_ATPase"/>
</dbReference>
<comment type="subcellular location">
    <subcellularLocation>
        <location evidence="1">Cell membrane</location>
        <topology evidence="1">Peripheral membrane protein</topology>
    </subcellularLocation>
</comment>
<dbReference type="GO" id="GO:0016887">
    <property type="term" value="F:ATP hydrolysis activity"/>
    <property type="evidence" value="ECO:0007669"/>
    <property type="project" value="InterPro"/>
</dbReference>
<dbReference type="EMBL" id="AZCN01000021">
    <property type="protein sequence ID" value="KRK17872.1"/>
    <property type="molecule type" value="Genomic_DNA"/>
</dbReference>
<dbReference type="PATRIC" id="fig|913848.6.peg.880"/>
<dbReference type="SUPFAM" id="SSF52540">
    <property type="entry name" value="P-loop containing nucleoside triphosphate hydrolases"/>
    <property type="match status" value="1"/>
</dbReference>
<sequence length="254" mass="28055">MATVTYSYEEDDLMLNLQHISYAYPTGTGLTDIELQINAGEFICFMGPNGSGKSTLFNLLSGLKTATAGHYYFNQTLIDAAYLKNAQQRQAFHQQIGFVFQNSDVQLFNLTVADEVAFGLRQLPLAPDVIEQRVNDCLALTGCTNLHDRVPYHLSGGEKKRVALASVLALNPSVLILDEPLNGLTPAAQQQILDLLTQLQQAGKTILLASHDYAQIKNIAQRFIIFNEQHQIAYDMDRASLASQPQLQAELALL</sequence>
<dbReference type="eggNOG" id="COG1122">
    <property type="taxonomic scope" value="Bacteria"/>
</dbReference>
<comment type="caution">
    <text evidence="10">The sequence shown here is derived from an EMBL/GenBank/DDBJ whole genome shotgun (WGS) entry which is preliminary data.</text>
</comment>
<keyword evidence="6 10" id="KW-0067">ATP-binding</keyword>
<accession>A0A0R1F826</accession>